<dbReference type="InterPro" id="IPR036576">
    <property type="entry name" value="WRKY_dom_sf"/>
</dbReference>
<evidence type="ECO:0000256" key="1">
    <source>
        <dbReference type="ARBA" id="ARBA00004123"/>
    </source>
</evidence>
<comment type="caution">
    <text evidence="7">The sequence shown here is derived from an EMBL/GenBank/DDBJ whole genome shotgun (WGS) entry which is preliminary data.</text>
</comment>
<dbReference type="EMBL" id="JAUJYO010000003">
    <property type="protein sequence ID" value="KAK1321424.1"/>
    <property type="molecule type" value="Genomic_DNA"/>
</dbReference>
<evidence type="ECO:0000313" key="7">
    <source>
        <dbReference type="EMBL" id="KAK1321424.1"/>
    </source>
</evidence>
<evidence type="ECO:0000259" key="6">
    <source>
        <dbReference type="PROSITE" id="PS50811"/>
    </source>
</evidence>
<accession>A0AAV9F6Z0</accession>
<protein>
    <submittedName>
        <fullName evidence="7">WRKY transcription factor 24</fullName>
    </submittedName>
</protein>
<dbReference type="GO" id="GO:0003700">
    <property type="term" value="F:DNA-binding transcription factor activity"/>
    <property type="evidence" value="ECO:0007669"/>
    <property type="project" value="InterPro"/>
</dbReference>
<keyword evidence="3" id="KW-0238">DNA-binding</keyword>
<dbReference type="InterPro" id="IPR044810">
    <property type="entry name" value="WRKY_plant"/>
</dbReference>
<dbReference type="FunFam" id="2.20.25.80:FF:000003">
    <property type="entry name" value="WRKY transcription factor 57"/>
    <property type="match status" value="1"/>
</dbReference>
<dbReference type="GO" id="GO:0043565">
    <property type="term" value="F:sequence-specific DNA binding"/>
    <property type="evidence" value="ECO:0007669"/>
    <property type="project" value="InterPro"/>
</dbReference>
<dbReference type="Proteomes" id="UP001180020">
    <property type="component" value="Unassembled WGS sequence"/>
</dbReference>
<dbReference type="SUPFAM" id="SSF118290">
    <property type="entry name" value="WRKY DNA-binding domain"/>
    <property type="match status" value="1"/>
</dbReference>
<keyword evidence="2" id="KW-0805">Transcription regulation</keyword>
<dbReference type="PANTHER" id="PTHR31221:SF111">
    <property type="entry name" value="WRKY TRANSCRIPTION FACTOR 43-RELATED"/>
    <property type="match status" value="1"/>
</dbReference>
<dbReference type="PANTHER" id="PTHR31221">
    <property type="entry name" value="WRKY TRANSCRIPTION FACTOR PROTEIN 1-RELATED"/>
    <property type="match status" value="1"/>
</dbReference>
<dbReference type="Pfam" id="PF03106">
    <property type="entry name" value="WRKY"/>
    <property type="match status" value="1"/>
</dbReference>
<dbReference type="SMART" id="SM00774">
    <property type="entry name" value="WRKY"/>
    <property type="match status" value="1"/>
</dbReference>
<dbReference type="InterPro" id="IPR003657">
    <property type="entry name" value="WRKY_dom"/>
</dbReference>
<proteinExistence type="predicted"/>
<dbReference type="GO" id="GO:0005634">
    <property type="term" value="C:nucleus"/>
    <property type="evidence" value="ECO:0007669"/>
    <property type="project" value="UniProtKB-SubCell"/>
</dbReference>
<evidence type="ECO:0000313" key="8">
    <source>
        <dbReference type="Proteomes" id="UP001180020"/>
    </source>
</evidence>
<comment type="subcellular location">
    <subcellularLocation>
        <location evidence="1">Nucleus</location>
    </subcellularLocation>
</comment>
<feature type="domain" description="WRKY" evidence="6">
    <location>
        <begin position="403"/>
        <end position="468"/>
    </location>
</feature>
<keyword evidence="5" id="KW-0539">Nucleus</keyword>
<reference evidence="7" key="1">
    <citation type="journal article" date="2023" name="Nat. Commun.">
        <title>Diploid and tetraploid genomes of Acorus and the evolution of monocots.</title>
        <authorList>
            <person name="Ma L."/>
            <person name="Liu K.W."/>
            <person name="Li Z."/>
            <person name="Hsiao Y.Y."/>
            <person name="Qi Y."/>
            <person name="Fu T."/>
            <person name="Tang G.D."/>
            <person name="Zhang D."/>
            <person name="Sun W.H."/>
            <person name="Liu D.K."/>
            <person name="Li Y."/>
            <person name="Chen G.Z."/>
            <person name="Liu X.D."/>
            <person name="Liao X.Y."/>
            <person name="Jiang Y.T."/>
            <person name="Yu X."/>
            <person name="Hao Y."/>
            <person name="Huang J."/>
            <person name="Zhao X.W."/>
            <person name="Ke S."/>
            <person name="Chen Y.Y."/>
            <person name="Wu W.L."/>
            <person name="Hsu J.L."/>
            <person name="Lin Y.F."/>
            <person name="Huang M.D."/>
            <person name="Li C.Y."/>
            <person name="Huang L."/>
            <person name="Wang Z.W."/>
            <person name="Zhao X."/>
            <person name="Zhong W.Y."/>
            <person name="Peng D.H."/>
            <person name="Ahmad S."/>
            <person name="Lan S."/>
            <person name="Zhang J.S."/>
            <person name="Tsai W.C."/>
            <person name="Van de Peer Y."/>
            <person name="Liu Z.J."/>
        </authorList>
    </citation>
    <scope>NUCLEOTIDE SEQUENCE</scope>
    <source>
        <strain evidence="7">CP</strain>
    </source>
</reference>
<evidence type="ECO:0000256" key="4">
    <source>
        <dbReference type="ARBA" id="ARBA00023163"/>
    </source>
</evidence>
<dbReference type="PROSITE" id="PS50811">
    <property type="entry name" value="WRKY"/>
    <property type="match status" value="1"/>
</dbReference>
<evidence type="ECO:0000256" key="5">
    <source>
        <dbReference type="ARBA" id="ARBA00023242"/>
    </source>
</evidence>
<evidence type="ECO:0000256" key="2">
    <source>
        <dbReference type="ARBA" id="ARBA00023015"/>
    </source>
</evidence>
<name>A0AAV9F6Z0_ACOCL</name>
<reference evidence="7" key="2">
    <citation type="submission" date="2023-06" db="EMBL/GenBank/DDBJ databases">
        <authorList>
            <person name="Ma L."/>
            <person name="Liu K.-W."/>
            <person name="Li Z."/>
            <person name="Hsiao Y.-Y."/>
            <person name="Qi Y."/>
            <person name="Fu T."/>
            <person name="Tang G."/>
            <person name="Zhang D."/>
            <person name="Sun W.-H."/>
            <person name="Liu D.-K."/>
            <person name="Li Y."/>
            <person name="Chen G.-Z."/>
            <person name="Liu X.-D."/>
            <person name="Liao X.-Y."/>
            <person name="Jiang Y.-T."/>
            <person name="Yu X."/>
            <person name="Hao Y."/>
            <person name="Huang J."/>
            <person name="Zhao X.-W."/>
            <person name="Ke S."/>
            <person name="Chen Y.-Y."/>
            <person name="Wu W.-L."/>
            <person name="Hsu J.-L."/>
            <person name="Lin Y.-F."/>
            <person name="Huang M.-D."/>
            <person name="Li C.-Y."/>
            <person name="Huang L."/>
            <person name="Wang Z.-W."/>
            <person name="Zhao X."/>
            <person name="Zhong W.-Y."/>
            <person name="Peng D.-H."/>
            <person name="Ahmad S."/>
            <person name="Lan S."/>
            <person name="Zhang J.-S."/>
            <person name="Tsai W.-C."/>
            <person name="Van De Peer Y."/>
            <person name="Liu Z.-J."/>
        </authorList>
    </citation>
    <scope>NUCLEOTIDE SEQUENCE</scope>
    <source>
        <strain evidence="7">CP</strain>
        <tissue evidence="7">Leaves</tissue>
    </source>
</reference>
<gene>
    <name evidence="7" type="primary">WRKY24</name>
    <name evidence="7" type="ORF">QJS10_CPA03g00290</name>
</gene>
<keyword evidence="8" id="KW-1185">Reference proteome</keyword>
<dbReference type="AlphaFoldDB" id="A0AAV9F6Z0"/>
<keyword evidence="4" id="KW-0804">Transcription</keyword>
<sequence>MEQDPSGGGGEEEKQHWVGEWYSVPDLRLRGHRFSVPLDYSSDITTHRDCRISVFAREVVSVSSLSQLPTVEKQADYLKHFRSDSIVKDAEFIRVRLVPDAGLWTVLGQNEKYYKRFPEDIPVIREVVHYLSEVGGVSYPFERVWDPILVPGAERRISYYFLKAFENWVAFDTNPLYALLHESIYCEGTSSRWSAHKVRGEVESIFDPIKAAKEGRPVYFTGEMIFPWMFDEIHALRHLKEAAHLLAEKEDWPPLYDIAALKNNQVPVAAAVYYEDMFVNFKLSMETASKIAGIRPLASSSSSSSASPFPQQFHPLQDLVTRAVVTPDLDWATALLLSTASTDIRIDEQKLLLLQQQQQQQEQAINLGTPTKQETRISIKDKEKSAGKAKKVIRPRFEFQTRSTDDILDDGYRWRKYGQKAVKNSTHPRSYYRCTHHTCNVKKQVQRLAKDNSIVVTTYEGVHNHPCEKLMESLGPLLKQMQFLSQFSQV</sequence>
<dbReference type="Gene3D" id="2.20.25.80">
    <property type="entry name" value="WRKY domain"/>
    <property type="match status" value="1"/>
</dbReference>
<evidence type="ECO:0000256" key="3">
    <source>
        <dbReference type="ARBA" id="ARBA00023125"/>
    </source>
</evidence>
<organism evidence="7 8">
    <name type="scientific">Acorus calamus</name>
    <name type="common">Sweet flag</name>
    <dbReference type="NCBI Taxonomy" id="4465"/>
    <lineage>
        <taxon>Eukaryota</taxon>
        <taxon>Viridiplantae</taxon>
        <taxon>Streptophyta</taxon>
        <taxon>Embryophyta</taxon>
        <taxon>Tracheophyta</taxon>
        <taxon>Spermatophyta</taxon>
        <taxon>Magnoliopsida</taxon>
        <taxon>Liliopsida</taxon>
        <taxon>Acoraceae</taxon>
        <taxon>Acorus</taxon>
    </lineage>
</organism>